<comment type="caution">
    <text evidence="6">The sequence shown here is derived from an EMBL/GenBank/DDBJ whole genome shotgun (WGS) entry which is preliminary data.</text>
</comment>
<proteinExistence type="inferred from homology"/>
<dbReference type="STRING" id="1856405.BFC17_15715"/>
<evidence type="ECO:0000313" key="6">
    <source>
        <dbReference type="EMBL" id="OFI35359.1"/>
    </source>
</evidence>
<evidence type="ECO:0000313" key="7">
    <source>
        <dbReference type="Proteomes" id="UP000176037"/>
    </source>
</evidence>
<comment type="catalytic activity">
    <reaction evidence="1">
        <text>alpha-D-glucose 6-phosphate = beta-D-glucose 6-phosphate</text>
        <dbReference type="Rhea" id="RHEA:16249"/>
        <dbReference type="ChEBI" id="CHEBI:58225"/>
        <dbReference type="ChEBI" id="CHEBI:58247"/>
        <dbReference type="EC" id="5.1.3.15"/>
    </reaction>
</comment>
<dbReference type="CDD" id="cd09020">
    <property type="entry name" value="D-hex-6-P-epi_like"/>
    <property type="match status" value="1"/>
</dbReference>
<name>A0A1E8FHG9_9ALTE</name>
<sequence>MNDHTYHVEEKDGNRFVTITNSSATCRLSLFGGHILSYIPARDNRDRLWLSPLAVLNGDRPIRGGIPLCWPWFSDDHGKAKGELPSHGFLRTQMWSIEQYECDGALSEMVLVPKTTKGPGFDFNCKVKLVVKVGNTLSVSLVTENLEDEKAFKINCALHTYFEVSNIHHVKLCGMSGNYKDKLDNWAVKPTPVPYEFSSETDRIHLEAPSSLTIEENQQAITSIGSQGHDSIVVWNPWQAAASMSDMDAFGFKQMLCVETALTKGLMLQPRQSHSLTQIIE</sequence>
<dbReference type="PANTHER" id="PTHR11122">
    <property type="entry name" value="APOSPORY-ASSOCIATED PROTEIN C-RELATED"/>
    <property type="match status" value="1"/>
</dbReference>
<dbReference type="OrthoDB" id="9790727at2"/>
<feature type="active site" evidence="5">
    <location>
        <position position="259"/>
    </location>
</feature>
<dbReference type="InterPro" id="IPR011013">
    <property type="entry name" value="Gal_mutarotase_sf_dom"/>
</dbReference>
<reference evidence="6 7" key="1">
    <citation type="submission" date="2016-09" db="EMBL/GenBank/DDBJ databases">
        <title>Alteromonas lipolytica, a new species isolated from sea water.</title>
        <authorList>
            <person name="Wu Y.-H."/>
            <person name="Cheng H."/>
            <person name="Xu X.-W."/>
        </authorList>
    </citation>
    <scope>NUCLEOTIDE SEQUENCE [LARGE SCALE GENOMIC DNA]</scope>
    <source>
        <strain evidence="6 7">JW12</strain>
    </source>
</reference>
<accession>A0A1E8FHG9</accession>
<dbReference type="PANTHER" id="PTHR11122:SF13">
    <property type="entry name" value="GLUCOSE-6-PHOSPHATE 1-EPIMERASE"/>
    <property type="match status" value="1"/>
</dbReference>
<dbReference type="PIRSF" id="PIRSF016020">
    <property type="entry name" value="PHexose_mutarotase"/>
    <property type="match status" value="1"/>
</dbReference>
<dbReference type="GO" id="GO:0030246">
    <property type="term" value="F:carbohydrate binding"/>
    <property type="evidence" value="ECO:0007669"/>
    <property type="project" value="UniProtKB-UniRule"/>
</dbReference>
<dbReference type="Gene3D" id="2.70.98.10">
    <property type="match status" value="1"/>
</dbReference>
<keyword evidence="3 4" id="KW-0413">Isomerase</keyword>
<dbReference type="EC" id="5.1.3.15" evidence="4"/>
<dbReference type="InterPro" id="IPR014718">
    <property type="entry name" value="GH-type_carb-bd"/>
</dbReference>
<dbReference type="GO" id="GO:0005975">
    <property type="term" value="P:carbohydrate metabolic process"/>
    <property type="evidence" value="ECO:0007669"/>
    <property type="project" value="InterPro"/>
</dbReference>
<evidence type="ECO:0000256" key="2">
    <source>
        <dbReference type="ARBA" id="ARBA00005866"/>
    </source>
</evidence>
<dbReference type="Proteomes" id="UP000176037">
    <property type="component" value="Unassembled WGS sequence"/>
</dbReference>
<evidence type="ECO:0000256" key="5">
    <source>
        <dbReference type="PIRSR" id="PIRSR016020-1"/>
    </source>
</evidence>
<dbReference type="InterPro" id="IPR025532">
    <property type="entry name" value="G6P_1-epimerase"/>
</dbReference>
<organism evidence="6 7">
    <name type="scientific">Alteromonas lipolytica</name>
    <dbReference type="NCBI Taxonomy" id="1856405"/>
    <lineage>
        <taxon>Bacteria</taxon>
        <taxon>Pseudomonadati</taxon>
        <taxon>Pseudomonadota</taxon>
        <taxon>Gammaproteobacteria</taxon>
        <taxon>Alteromonadales</taxon>
        <taxon>Alteromonadaceae</taxon>
        <taxon>Alteromonas/Salinimonas group</taxon>
        <taxon>Alteromonas</taxon>
    </lineage>
</organism>
<dbReference type="InterPro" id="IPR008183">
    <property type="entry name" value="Aldose_1/G6P_1-epimerase"/>
</dbReference>
<comment type="similarity">
    <text evidence="2 4">Belongs to the glucose-6-phosphate 1-epimerase family.</text>
</comment>
<evidence type="ECO:0000256" key="1">
    <source>
        <dbReference type="ARBA" id="ARBA00001096"/>
    </source>
</evidence>
<dbReference type="AlphaFoldDB" id="A0A1E8FHG9"/>
<keyword evidence="7" id="KW-1185">Reference proteome</keyword>
<gene>
    <name evidence="6" type="ORF">BFC17_15715</name>
</gene>
<dbReference type="Pfam" id="PF01263">
    <property type="entry name" value="Aldose_epim"/>
    <property type="match status" value="1"/>
</dbReference>
<feature type="active site" evidence="5">
    <location>
        <position position="159"/>
    </location>
</feature>
<evidence type="ECO:0000256" key="4">
    <source>
        <dbReference type="PIRNR" id="PIRNR016020"/>
    </source>
</evidence>
<evidence type="ECO:0000256" key="3">
    <source>
        <dbReference type="ARBA" id="ARBA00023235"/>
    </source>
</evidence>
<dbReference type="RefSeq" id="WP_070176277.1">
    <property type="nucleotide sequence ID" value="NZ_BMJR01000001.1"/>
</dbReference>
<dbReference type="SUPFAM" id="SSF74650">
    <property type="entry name" value="Galactose mutarotase-like"/>
    <property type="match status" value="1"/>
</dbReference>
<dbReference type="GO" id="GO:0047938">
    <property type="term" value="F:glucose-6-phosphate 1-epimerase activity"/>
    <property type="evidence" value="ECO:0007669"/>
    <property type="project" value="UniProtKB-UniRule"/>
</dbReference>
<dbReference type="EMBL" id="MJIC01000010">
    <property type="protein sequence ID" value="OFI35359.1"/>
    <property type="molecule type" value="Genomic_DNA"/>
</dbReference>
<protein>
    <recommendedName>
        <fullName evidence="4">Putative glucose-6-phosphate 1-epimerase</fullName>
        <ecNumber evidence="4">5.1.3.15</ecNumber>
    </recommendedName>
</protein>